<evidence type="ECO:0000313" key="2">
    <source>
        <dbReference type="EMBL" id="KUM84338.1"/>
    </source>
</evidence>
<dbReference type="InterPro" id="IPR036412">
    <property type="entry name" value="HAD-like_sf"/>
</dbReference>
<evidence type="ECO:0000313" key="3">
    <source>
        <dbReference type="Proteomes" id="UP000053039"/>
    </source>
</evidence>
<dbReference type="EMBL" id="LMWM01000032">
    <property type="protein sequence ID" value="KUM84338.1"/>
    <property type="molecule type" value="Genomic_DNA"/>
</dbReference>
<organism evidence="2 3">
    <name type="scientific">Streptomyces pseudovenezuelae</name>
    <dbReference type="NCBI Taxonomy" id="67350"/>
    <lineage>
        <taxon>Bacteria</taxon>
        <taxon>Bacillati</taxon>
        <taxon>Actinomycetota</taxon>
        <taxon>Actinomycetes</taxon>
        <taxon>Kitasatosporales</taxon>
        <taxon>Streptomycetaceae</taxon>
        <taxon>Streptomyces</taxon>
        <taxon>Streptomyces aurantiacus group</taxon>
    </lineage>
</organism>
<keyword evidence="1" id="KW-0460">Magnesium</keyword>
<dbReference type="GO" id="GO:0005388">
    <property type="term" value="F:P-type calcium transporter activity"/>
    <property type="evidence" value="ECO:0007669"/>
    <property type="project" value="TreeGrafter"/>
</dbReference>
<protein>
    <recommendedName>
        <fullName evidence="4">Cation-transporting P-type ATPase C-terminal domain-containing protein</fullName>
    </recommendedName>
</protein>
<proteinExistence type="predicted"/>
<dbReference type="InterPro" id="IPR023214">
    <property type="entry name" value="HAD_sf"/>
</dbReference>
<gene>
    <name evidence="2" type="ORF">AQI94_31745</name>
</gene>
<dbReference type="Gene3D" id="3.40.50.1000">
    <property type="entry name" value="HAD superfamily/HAD-like"/>
    <property type="match status" value="1"/>
</dbReference>
<dbReference type="Proteomes" id="UP000053039">
    <property type="component" value="Unassembled WGS sequence"/>
</dbReference>
<accession>A0A117PPA9</accession>
<dbReference type="PANTHER" id="PTHR24093">
    <property type="entry name" value="CATION TRANSPORTING ATPASE"/>
    <property type="match status" value="1"/>
</dbReference>
<evidence type="ECO:0008006" key="4">
    <source>
        <dbReference type="Google" id="ProtNLM"/>
    </source>
</evidence>
<comment type="caution">
    <text evidence="2">The sequence shown here is derived from an EMBL/GenBank/DDBJ whole genome shotgun (WGS) entry which is preliminary data.</text>
</comment>
<dbReference type="SUPFAM" id="SSF56784">
    <property type="entry name" value="HAD-like"/>
    <property type="match status" value="1"/>
</dbReference>
<reference evidence="2 3" key="1">
    <citation type="submission" date="2015-10" db="EMBL/GenBank/DDBJ databases">
        <title>Draft genome sequence of Streptomyces pseudovenezuelae DSM 40212, type strain for the species Streptomyces pseudovenezuelae.</title>
        <authorList>
            <person name="Ruckert C."/>
            <person name="Winkler A."/>
            <person name="Kalinowski J."/>
            <person name="Kampfer P."/>
            <person name="Glaeser S."/>
        </authorList>
    </citation>
    <scope>NUCLEOTIDE SEQUENCE [LARGE SCALE GENOMIC DNA]</scope>
    <source>
        <strain evidence="2 3">DSM 40212</strain>
    </source>
</reference>
<name>A0A117PPA9_9ACTN</name>
<dbReference type="RefSeq" id="WP_031061804.1">
    <property type="nucleotide sequence ID" value="NZ_JBEYZI010000070.1"/>
</dbReference>
<dbReference type="PANTHER" id="PTHR24093:SF506">
    <property type="entry name" value="CATION-TRANSPORTING ATPASE PMA1"/>
    <property type="match status" value="1"/>
</dbReference>
<dbReference type="GO" id="GO:0005886">
    <property type="term" value="C:plasma membrane"/>
    <property type="evidence" value="ECO:0007669"/>
    <property type="project" value="TreeGrafter"/>
</dbReference>
<dbReference type="AlphaFoldDB" id="A0A117PPA9"/>
<sequence length="82" mass="8706">MSVAGIAGPPRAQARDAIALCRTAGVTVKMITGDHADTAAAVARELDIDGDVVTGVELDRMTPRELSRRIAVRAGPCRRHDR</sequence>
<evidence type="ECO:0000256" key="1">
    <source>
        <dbReference type="ARBA" id="ARBA00022842"/>
    </source>
</evidence>